<sequence length="84" mass="9534">MQAFLNNTHIMYRLLTISFFVAAILFVQIACDDDDDNEDSSFDLEESHHKALYDGSCAALVATKANKGRDNCYQVVHKLDWYGV</sequence>
<evidence type="ECO:0000313" key="2">
    <source>
        <dbReference type="EMBL" id="CAF1101528.1"/>
    </source>
</evidence>
<reference evidence="2" key="1">
    <citation type="submission" date="2021-02" db="EMBL/GenBank/DDBJ databases">
        <authorList>
            <person name="Nowell W R."/>
        </authorList>
    </citation>
    <scope>NUCLEOTIDE SEQUENCE</scope>
</reference>
<dbReference type="Proteomes" id="UP000663882">
    <property type="component" value="Unassembled WGS sequence"/>
</dbReference>
<dbReference type="EMBL" id="CAJNOU010001398">
    <property type="protein sequence ID" value="CAF1198211.1"/>
    <property type="molecule type" value="Genomic_DNA"/>
</dbReference>
<accession>A0A814P1M2</accession>
<dbReference type="EMBL" id="CAJNOO010001128">
    <property type="protein sequence ID" value="CAF1101528.1"/>
    <property type="molecule type" value="Genomic_DNA"/>
</dbReference>
<evidence type="ECO:0000256" key="1">
    <source>
        <dbReference type="SAM" id="SignalP"/>
    </source>
</evidence>
<dbReference type="Proteomes" id="UP000663889">
    <property type="component" value="Unassembled WGS sequence"/>
</dbReference>
<keyword evidence="1" id="KW-0732">Signal</keyword>
<feature type="chain" id="PRO_5036410578" evidence="1">
    <location>
        <begin position="24"/>
        <end position="84"/>
    </location>
</feature>
<gene>
    <name evidence="2" type="ORF">RFH988_LOCUS19343</name>
    <name evidence="3" type="ORF">SEV965_LOCUS20990</name>
</gene>
<proteinExistence type="predicted"/>
<feature type="signal peptide" evidence="1">
    <location>
        <begin position="1"/>
        <end position="23"/>
    </location>
</feature>
<comment type="caution">
    <text evidence="2">The sequence shown here is derived from an EMBL/GenBank/DDBJ whole genome shotgun (WGS) entry which is preliminary data.</text>
</comment>
<evidence type="ECO:0000313" key="3">
    <source>
        <dbReference type="EMBL" id="CAF1198211.1"/>
    </source>
</evidence>
<name>A0A814P1M2_9BILA</name>
<evidence type="ECO:0000313" key="4">
    <source>
        <dbReference type="Proteomes" id="UP000663882"/>
    </source>
</evidence>
<dbReference type="AlphaFoldDB" id="A0A814P1M2"/>
<protein>
    <submittedName>
        <fullName evidence="2">Uncharacterized protein</fullName>
    </submittedName>
</protein>
<organism evidence="2 4">
    <name type="scientific">Rotaria sordida</name>
    <dbReference type="NCBI Taxonomy" id="392033"/>
    <lineage>
        <taxon>Eukaryota</taxon>
        <taxon>Metazoa</taxon>
        <taxon>Spiralia</taxon>
        <taxon>Gnathifera</taxon>
        <taxon>Rotifera</taxon>
        <taxon>Eurotatoria</taxon>
        <taxon>Bdelloidea</taxon>
        <taxon>Philodinida</taxon>
        <taxon>Philodinidae</taxon>
        <taxon>Rotaria</taxon>
    </lineage>
</organism>